<feature type="non-terminal residue" evidence="1">
    <location>
        <position position="70"/>
    </location>
</feature>
<dbReference type="EMBL" id="AHMI02000125">
    <property type="protein sequence ID" value="EMY14930.1"/>
    <property type="molecule type" value="Genomic_DNA"/>
</dbReference>
<dbReference type="Proteomes" id="UP000012249">
    <property type="component" value="Unassembled WGS sequence"/>
</dbReference>
<evidence type="ECO:0000313" key="1">
    <source>
        <dbReference type="EMBL" id="EMY14930.1"/>
    </source>
</evidence>
<organism evidence="1 2">
    <name type="scientific">Leptospira weilii str. Ecochallenge</name>
    <dbReference type="NCBI Taxonomy" id="1049986"/>
    <lineage>
        <taxon>Bacteria</taxon>
        <taxon>Pseudomonadati</taxon>
        <taxon>Spirochaetota</taxon>
        <taxon>Spirochaetia</taxon>
        <taxon>Leptospirales</taxon>
        <taxon>Leptospiraceae</taxon>
        <taxon>Leptospira</taxon>
    </lineage>
</organism>
<reference evidence="1 2" key="1">
    <citation type="submission" date="2013-02" db="EMBL/GenBank/DDBJ databases">
        <authorList>
            <person name="Harkins D.M."/>
            <person name="Durkin A.S."/>
            <person name="Brinkac L.M."/>
            <person name="Haft D.H."/>
            <person name="Selengut J.D."/>
            <person name="Sanka R."/>
            <person name="DePew J."/>
            <person name="Purushe J."/>
            <person name="Haake D.A."/>
            <person name="Matsunaga J."/>
            <person name="Vinetz J.M."/>
            <person name="Sutton G.G."/>
            <person name="Nierman W.C."/>
            <person name="Fouts D.E."/>
        </authorList>
    </citation>
    <scope>NUCLEOTIDE SEQUENCE [LARGE SCALE GENOMIC DNA]</scope>
    <source>
        <strain evidence="1 2">Ecochallenge</strain>
    </source>
</reference>
<comment type="caution">
    <text evidence="1">The sequence shown here is derived from an EMBL/GenBank/DDBJ whole genome shotgun (WGS) entry which is preliminary data.</text>
</comment>
<gene>
    <name evidence="1" type="ORF">LEP1GSC043_0041</name>
</gene>
<protein>
    <submittedName>
        <fullName evidence="1">Uncharacterized protein</fullName>
    </submittedName>
</protein>
<proteinExistence type="predicted"/>
<sequence length="70" mass="8319">MKFILKDLFLFWEPRMSQTVTIEHELKELQVNTIRYKLLVIEFAGMVNHETLRGIPAKLSSIFYEMEGML</sequence>
<accession>N1UFZ7</accession>
<dbReference type="AlphaFoldDB" id="N1UFZ7"/>
<evidence type="ECO:0000313" key="2">
    <source>
        <dbReference type="Proteomes" id="UP000012249"/>
    </source>
</evidence>
<name>N1UFZ7_9LEPT</name>